<keyword evidence="1" id="KW-0812">Transmembrane</keyword>
<protein>
    <submittedName>
        <fullName evidence="2">Uncharacterized protein</fullName>
    </submittedName>
</protein>
<dbReference type="AlphaFoldDB" id="A0A8J2RVB7"/>
<dbReference type="Proteomes" id="UP000789390">
    <property type="component" value="Unassembled WGS sequence"/>
</dbReference>
<feature type="transmembrane region" description="Helical" evidence="1">
    <location>
        <begin position="26"/>
        <end position="53"/>
    </location>
</feature>
<evidence type="ECO:0000313" key="3">
    <source>
        <dbReference type="Proteomes" id="UP000789390"/>
    </source>
</evidence>
<comment type="caution">
    <text evidence="2">The sequence shown here is derived from an EMBL/GenBank/DDBJ whole genome shotgun (WGS) entry which is preliminary data.</text>
</comment>
<keyword evidence="1" id="KW-0472">Membrane</keyword>
<accession>A0A8J2RVB7</accession>
<name>A0A8J2RVB7_9CRUS</name>
<proteinExistence type="predicted"/>
<keyword evidence="1" id="KW-1133">Transmembrane helix</keyword>
<dbReference type="EMBL" id="CAKKLH010000290">
    <property type="protein sequence ID" value="CAH0109105.1"/>
    <property type="molecule type" value="Genomic_DNA"/>
</dbReference>
<dbReference type="OrthoDB" id="6389858at2759"/>
<evidence type="ECO:0000313" key="2">
    <source>
        <dbReference type="EMBL" id="CAH0109105.1"/>
    </source>
</evidence>
<sequence length="339" mass="38059">MNNPQQKNKKVGSSSNNPATKRASRVAIVVSAILIYVILCSITGSTVFALYGWSPGSGYNRNMVAVLRRMLAEGATAQQRFPDVEEKIPLLDDEFFTATDNEMPIIPCPPVVQIPCPQHPTCQLTNGMECQPKLPPPPCYHLPAPVCPTCPSRPPCICQSATPCPALPVSRPIDEFTRGQRMSKTVSQWLNYYPPYSKNRLIVATTLLDDMIEPWALVGSFHRCTADSNNDILKTTCNICQDRYEYIKCVISSPLIEDNSLPTMAKSNGWFSLDTEFTSMRGWLPEFVYHGWSRIHFDGIMARYQKEIDAMTVRTTSGKVCRVCTDFNRNVFDKCISRQ</sequence>
<keyword evidence="3" id="KW-1185">Reference proteome</keyword>
<evidence type="ECO:0000256" key="1">
    <source>
        <dbReference type="SAM" id="Phobius"/>
    </source>
</evidence>
<gene>
    <name evidence="2" type="ORF">DGAL_LOCUS12567</name>
</gene>
<organism evidence="2 3">
    <name type="scientific">Daphnia galeata</name>
    <dbReference type="NCBI Taxonomy" id="27404"/>
    <lineage>
        <taxon>Eukaryota</taxon>
        <taxon>Metazoa</taxon>
        <taxon>Ecdysozoa</taxon>
        <taxon>Arthropoda</taxon>
        <taxon>Crustacea</taxon>
        <taxon>Branchiopoda</taxon>
        <taxon>Diplostraca</taxon>
        <taxon>Cladocera</taxon>
        <taxon>Anomopoda</taxon>
        <taxon>Daphniidae</taxon>
        <taxon>Daphnia</taxon>
    </lineage>
</organism>
<reference evidence="2" key="1">
    <citation type="submission" date="2021-11" db="EMBL/GenBank/DDBJ databases">
        <authorList>
            <person name="Schell T."/>
        </authorList>
    </citation>
    <scope>NUCLEOTIDE SEQUENCE</scope>
    <source>
        <strain evidence="2">M5</strain>
    </source>
</reference>